<gene>
    <name evidence="2" type="ORF">ACFO3I_07060</name>
</gene>
<keyword evidence="1" id="KW-0472">Membrane</keyword>
<dbReference type="Proteomes" id="UP001595962">
    <property type="component" value="Unassembled WGS sequence"/>
</dbReference>
<evidence type="ECO:0000313" key="3">
    <source>
        <dbReference type="Proteomes" id="UP001595962"/>
    </source>
</evidence>
<name>A0ABV9JKI7_9GAMM</name>
<dbReference type="EMBL" id="JBHSGB010000006">
    <property type="protein sequence ID" value="MFC4654771.1"/>
    <property type="molecule type" value="Genomic_DNA"/>
</dbReference>
<sequence>MFGYRLFRYWFFAALLLWAVLFYSFNDLAFLAEHWFYPAIMVVGAFVAGSTPEGGGAVAFPVLNIFLQIDRVMARDFSLMIQSIGMTSASVFILCSTPDKRVFNRCCG</sequence>
<keyword evidence="1" id="KW-0812">Transmembrane</keyword>
<protein>
    <submittedName>
        <fullName evidence="2">Uncharacterized protein</fullName>
    </submittedName>
</protein>
<dbReference type="PANTHER" id="PTHR31154">
    <property type="entry name" value="MEMBRANE TRANSPORTER PROTEIN"/>
    <property type="match status" value="1"/>
</dbReference>
<feature type="transmembrane region" description="Helical" evidence="1">
    <location>
        <begin position="37"/>
        <end position="65"/>
    </location>
</feature>
<organism evidence="2 3">
    <name type="scientific">Rheinheimera marina</name>
    <dbReference type="NCBI Taxonomy" id="1774958"/>
    <lineage>
        <taxon>Bacteria</taxon>
        <taxon>Pseudomonadati</taxon>
        <taxon>Pseudomonadota</taxon>
        <taxon>Gammaproteobacteria</taxon>
        <taxon>Chromatiales</taxon>
        <taxon>Chromatiaceae</taxon>
        <taxon>Rheinheimera</taxon>
    </lineage>
</organism>
<accession>A0ABV9JKI7</accession>
<keyword evidence="1" id="KW-1133">Transmembrane helix</keyword>
<reference evidence="3" key="1">
    <citation type="journal article" date="2019" name="Int. J. Syst. Evol. Microbiol.">
        <title>The Global Catalogue of Microorganisms (GCM) 10K type strain sequencing project: providing services to taxonomists for standard genome sequencing and annotation.</title>
        <authorList>
            <consortium name="The Broad Institute Genomics Platform"/>
            <consortium name="The Broad Institute Genome Sequencing Center for Infectious Disease"/>
            <person name="Wu L."/>
            <person name="Ma J."/>
        </authorList>
    </citation>
    <scope>NUCLEOTIDE SEQUENCE [LARGE SCALE GENOMIC DNA]</scope>
    <source>
        <strain evidence="3">DT28</strain>
    </source>
</reference>
<dbReference type="PANTHER" id="PTHR31154:SF4">
    <property type="entry name" value="MEMBRANE TRANSPORTER PROTEIN"/>
    <property type="match status" value="1"/>
</dbReference>
<feature type="transmembrane region" description="Helical" evidence="1">
    <location>
        <begin position="7"/>
        <end position="25"/>
    </location>
</feature>
<comment type="caution">
    <text evidence="2">The sequence shown here is derived from an EMBL/GenBank/DDBJ whole genome shotgun (WGS) entry which is preliminary data.</text>
</comment>
<dbReference type="RefSeq" id="WP_377332861.1">
    <property type="nucleotide sequence ID" value="NZ_JBHSGB010000006.1"/>
</dbReference>
<evidence type="ECO:0000313" key="2">
    <source>
        <dbReference type="EMBL" id="MFC4654771.1"/>
    </source>
</evidence>
<keyword evidence="3" id="KW-1185">Reference proteome</keyword>
<evidence type="ECO:0000256" key="1">
    <source>
        <dbReference type="SAM" id="Phobius"/>
    </source>
</evidence>
<proteinExistence type="predicted"/>